<evidence type="ECO:0000313" key="3">
    <source>
        <dbReference type="Proteomes" id="UP000682733"/>
    </source>
</evidence>
<accession>A0A8S2HD99</accession>
<dbReference type="EMBL" id="CAJNOK010002134">
    <property type="protein sequence ID" value="CAF0846075.1"/>
    <property type="molecule type" value="Genomic_DNA"/>
</dbReference>
<dbReference type="AlphaFoldDB" id="A0A8S2HD99"/>
<dbReference type="EMBL" id="CAJOBA010002134">
    <property type="protein sequence ID" value="CAF3631295.1"/>
    <property type="molecule type" value="Genomic_DNA"/>
</dbReference>
<protein>
    <submittedName>
        <fullName evidence="2">Uncharacterized protein</fullName>
    </submittedName>
</protein>
<dbReference type="Proteomes" id="UP000682733">
    <property type="component" value="Unassembled WGS sequence"/>
</dbReference>
<dbReference type="Proteomes" id="UP000677228">
    <property type="component" value="Unassembled WGS sequence"/>
</dbReference>
<reference evidence="2" key="1">
    <citation type="submission" date="2021-02" db="EMBL/GenBank/DDBJ databases">
        <authorList>
            <person name="Nowell W R."/>
        </authorList>
    </citation>
    <scope>NUCLEOTIDE SEQUENCE</scope>
</reference>
<proteinExistence type="predicted"/>
<comment type="caution">
    <text evidence="2">The sequence shown here is derived from an EMBL/GenBank/DDBJ whole genome shotgun (WGS) entry which is preliminary data.</text>
</comment>
<evidence type="ECO:0000313" key="1">
    <source>
        <dbReference type="EMBL" id="CAF0846075.1"/>
    </source>
</evidence>
<gene>
    <name evidence="1" type="ORF">OVA965_LOCUS6898</name>
    <name evidence="2" type="ORF">TMI583_LOCUS6894</name>
</gene>
<evidence type="ECO:0000313" key="2">
    <source>
        <dbReference type="EMBL" id="CAF3631295.1"/>
    </source>
</evidence>
<sequence>MGRHESVNVLELGLNFIPTTGINTTKYVARVIAGIESGLYKKDSIQKEQIVSDVRNTLDRHLNRAILTDKKNRNVKKEQEEALKSLKVDDSILVISADKGGKIVAMNTSDYKAKIEEKLSNSSTYTKLSGDPTKRLIRELASLVKVVQDKKEIDSKQSKNFKKEKCLPFVRGHIKTHKNDKPMRLIVSMRSTIETTR</sequence>
<organism evidence="2 3">
    <name type="scientific">Didymodactylos carnosus</name>
    <dbReference type="NCBI Taxonomy" id="1234261"/>
    <lineage>
        <taxon>Eukaryota</taxon>
        <taxon>Metazoa</taxon>
        <taxon>Spiralia</taxon>
        <taxon>Gnathifera</taxon>
        <taxon>Rotifera</taxon>
        <taxon>Eurotatoria</taxon>
        <taxon>Bdelloidea</taxon>
        <taxon>Philodinida</taxon>
        <taxon>Philodinidae</taxon>
        <taxon>Didymodactylos</taxon>
    </lineage>
</organism>
<name>A0A8S2HD99_9BILA</name>